<comment type="caution">
    <text evidence="5">The sequence shown here is derived from an EMBL/GenBank/DDBJ whole genome shotgun (WGS) entry which is preliminary data.</text>
</comment>
<evidence type="ECO:0000313" key="6">
    <source>
        <dbReference type="Proteomes" id="UP000823918"/>
    </source>
</evidence>
<feature type="region of interest" description="Disordered" evidence="2">
    <location>
        <begin position="1"/>
        <end position="140"/>
    </location>
</feature>
<feature type="domain" description="Cell envelope-related transcriptional attenuator" evidence="4">
    <location>
        <begin position="226"/>
        <end position="384"/>
    </location>
</feature>
<reference evidence="5" key="2">
    <citation type="submission" date="2021-04" db="EMBL/GenBank/DDBJ databases">
        <authorList>
            <person name="Gilroy R."/>
        </authorList>
    </citation>
    <scope>NUCLEOTIDE SEQUENCE</scope>
    <source>
        <strain evidence="5">5933</strain>
    </source>
</reference>
<dbReference type="InterPro" id="IPR050922">
    <property type="entry name" value="LytR/CpsA/Psr_CW_biosynth"/>
</dbReference>
<evidence type="ECO:0000313" key="5">
    <source>
        <dbReference type="EMBL" id="HJC71743.1"/>
    </source>
</evidence>
<accession>A0A9D2TK49</accession>
<keyword evidence="3" id="KW-0472">Membrane</keyword>
<feature type="region of interest" description="Disordered" evidence="2">
    <location>
        <begin position="491"/>
        <end position="519"/>
    </location>
</feature>
<sequence>MRTSHSRNIDVSRAKRGGTPSRTAAARPAQRAQNMYTASAGRASRMPGPDSAVSGRAQRPSSYSAAPARAQSAYGSAGSAARRPQSSPYRSTSPSQRGAYGGAYASARTQASYGSTLPQSSQQRSYAQTRSAAGSAGRKSKKKTSPIKVLAIILSSMLGVVLLGLGGLYFYVSGMLNAGNESVVNNLAVETPPELTADQMNILVLGLDYTESDSGEVQRDKENPQADMILYVQYDKKAQTIEMLQVPRDSYMGEDFNTGGTGKINAVYKHGPHTDNKIQNIVEVFNEVFQLPVDHWVTIDMESLRSMVDVFGGGTGIPVNIPYDIVEYDDNGNLAYQLPAGVHNLKGYDLEFFLRARKAEGMNRGDIDRLNNQKIFYSALFNYMRTMSWQEMVKLMPFFLQYIETDINPLECAALGVSVMNVPNENILMGTLPCILNQGAYYGKSLVVPIPPQEAADFLNAHFRPAEVPVGVEMLNIATLNGITGPVVPGEMKRVSDNGTVEDQPDSVPAESTSATDAA</sequence>
<evidence type="ECO:0000256" key="3">
    <source>
        <dbReference type="SAM" id="Phobius"/>
    </source>
</evidence>
<organism evidence="5 6">
    <name type="scientific">Candidatus Ruthenibacterium merdavium</name>
    <dbReference type="NCBI Taxonomy" id="2838752"/>
    <lineage>
        <taxon>Bacteria</taxon>
        <taxon>Bacillati</taxon>
        <taxon>Bacillota</taxon>
        <taxon>Clostridia</taxon>
        <taxon>Eubacteriales</taxon>
        <taxon>Oscillospiraceae</taxon>
        <taxon>Ruthenibacterium</taxon>
    </lineage>
</organism>
<feature type="compositionally biased region" description="Polar residues" evidence="2">
    <location>
        <begin position="510"/>
        <end position="519"/>
    </location>
</feature>
<feature type="compositionally biased region" description="Low complexity" evidence="2">
    <location>
        <begin position="57"/>
        <end position="83"/>
    </location>
</feature>
<dbReference type="Pfam" id="PF03816">
    <property type="entry name" value="LytR_cpsA_psr"/>
    <property type="match status" value="1"/>
</dbReference>
<comment type="similarity">
    <text evidence="1">Belongs to the LytR/CpsA/Psr (LCP) family.</text>
</comment>
<dbReference type="PANTHER" id="PTHR33392">
    <property type="entry name" value="POLYISOPRENYL-TEICHOIC ACID--PEPTIDOGLYCAN TEICHOIC ACID TRANSFERASE TAGU"/>
    <property type="match status" value="1"/>
</dbReference>
<dbReference type="Proteomes" id="UP000823918">
    <property type="component" value="Unassembled WGS sequence"/>
</dbReference>
<feature type="compositionally biased region" description="Polar residues" evidence="2">
    <location>
        <begin position="107"/>
        <end position="128"/>
    </location>
</feature>
<evidence type="ECO:0000259" key="4">
    <source>
        <dbReference type="Pfam" id="PF03816"/>
    </source>
</evidence>
<protein>
    <submittedName>
        <fullName evidence="5">LCP family protein</fullName>
    </submittedName>
</protein>
<proteinExistence type="inferred from homology"/>
<feature type="compositionally biased region" description="Low complexity" evidence="2">
    <location>
        <begin position="19"/>
        <end position="33"/>
    </location>
</feature>
<dbReference type="Gene3D" id="3.40.630.190">
    <property type="entry name" value="LCP protein"/>
    <property type="match status" value="1"/>
</dbReference>
<dbReference type="PANTHER" id="PTHR33392:SF6">
    <property type="entry name" value="POLYISOPRENYL-TEICHOIC ACID--PEPTIDOGLYCAN TEICHOIC ACID TRANSFERASE TAGU"/>
    <property type="match status" value="1"/>
</dbReference>
<keyword evidence="3" id="KW-0812">Transmembrane</keyword>
<dbReference type="InterPro" id="IPR004474">
    <property type="entry name" value="LytR_CpsA_psr"/>
</dbReference>
<gene>
    <name evidence="5" type="ORF">H9698_02975</name>
</gene>
<name>A0A9D2TK49_9FIRM</name>
<evidence type="ECO:0000256" key="1">
    <source>
        <dbReference type="ARBA" id="ARBA00006068"/>
    </source>
</evidence>
<evidence type="ECO:0000256" key="2">
    <source>
        <dbReference type="SAM" id="MobiDB-lite"/>
    </source>
</evidence>
<dbReference type="NCBIfam" id="TIGR00350">
    <property type="entry name" value="lytR_cpsA_psr"/>
    <property type="match status" value="1"/>
</dbReference>
<feature type="transmembrane region" description="Helical" evidence="3">
    <location>
        <begin position="149"/>
        <end position="172"/>
    </location>
</feature>
<feature type="compositionally biased region" description="Polar residues" evidence="2">
    <location>
        <begin position="84"/>
        <end position="96"/>
    </location>
</feature>
<keyword evidence="3" id="KW-1133">Transmembrane helix</keyword>
<dbReference type="EMBL" id="DWWA01000018">
    <property type="protein sequence ID" value="HJC71743.1"/>
    <property type="molecule type" value="Genomic_DNA"/>
</dbReference>
<dbReference type="AlphaFoldDB" id="A0A9D2TK49"/>
<reference evidence="5" key="1">
    <citation type="journal article" date="2021" name="PeerJ">
        <title>Extensive microbial diversity within the chicken gut microbiome revealed by metagenomics and culture.</title>
        <authorList>
            <person name="Gilroy R."/>
            <person name="Ravi A."/>
            <person name="Getino M."/>
            <person name="Pursley I."/>
            <person name="Horton D.L."/>
            <person name="Alikhan N.F."/>
            <person name="Baker D."/>
            <person name="Gharbi K."/>
            <person name="Hall N."/>
            <person name="Watson M."/>
            <person name="Adriaenssens E.M."/>
            <person name="Foster-Nyarko E."/>
            <person name="Jarju S."/>
            <person name="Secka A."/>
            <person name="Antonio M."/>
            <person name="Oren A."/>
            <person name="Chaudhuri R.R."/>
            <person name="La Ragione R."/>
            <person name="Hildebrand F."/>
            <person name="Pallen M.J."/>
        </authorList>
    </citation>
    <scope>NUCLEOTIDE SEQUENCE</scope>
    <source>
        <strain evidence="5">5933</strain>
    </source>
</reference>